<dbReference type="NCBIfam" id="NF000595">
    <property type="entry name" value="PRK00015.1-3"/>
    <property type="match status" value="1"/>
</dbReference>
<organism evidence="15">
    <name type="scientific">viral metagenome</name>
    <dbReference type="NCBI Taxonomy" id="1070528"/>
    <lineage>
        <taxon>unclassified sequences</taxon>
        <taxon>metagenomes</taxon>
        <taxon>organismal metagenomes</taxon>
    </lineage>
</organism>
<dbReference type="Gene3D" id="3.30.420.10">
    <property type="entry name" value="Ribonuclease H-like superfamily/Ribonuclease H"/>
    <property type="match status" value="1"/>
</dbReference>
<evidence type="ECO:0000259" key="14">
    <source>
        <dbReference type="PROSITE" id="PS51975"/>
    </source>
</evidence>
<dbReference type="Pfam" id="PF01351">
    <property type="entry name" value="RNase_HII"/>
    <property type="match status" value="1"/>
</dbReference>
<dbReference type="GO" id="GO:0005737">
    <property type="term" value="C:cytoplasm"/>
    <property type="evidence" value="ECO:0007669"/>
    <property type="project" value="UniProtKB-SubCell"/>
</dbReference>
<reference evidence="15" key="1">
    <citation type="journal article" date="2020" name="Nature">
        <title>Giant virus diversity and host interactions through global metagenomics.</title>
        <authorList>
            <person name="Schulz F."/>
            <person name="Roux S."/>
            <person name="Paez-Espino D."/>
            <person name="Jungbluth S."/>
            <person name="Walsh D.A."/>
            <person name="Denef V.J."/>
            <person name="McMahon K.D."/>
            <person name="Konstantinidis K.T."/>
            <person name="Eloe-Fadrosh E.A."/>
            <person name="Kyrpides N.C."/>
            <person name="Woyke T."/>
        </authorList>
    </citation>
    <scope>NUCLEOTIDE SEQUENCE</scope>
    <source>
        <strain evidence="15">GVMAG-S-ERX555997-44</strain>
    </source>
</reference>
<dbReference type="InterPro" id="IPR036397">
    <property type="entry name" value="RNaseH_sf"/>
</dbReference>
<dbReference type="GO" id="GO:0004523">
    <property type="term" value="F:RNA-DNA hybrid ribonuclease activity"/>
    <property type="evidence" value="ECO:0007669"/>
    <property type="project" value="UniProtKB-EC"/>
</dbReference>
<feature type="domain" description="RNase H type-2" evidence="14">
    <location>
        <begin position="15"/>
        <end position="215"/>
    </location>
</feature>
<comment type="cofactor">
    <cofactor evidence="3">
        <name>Mg(2+)</name>
        <dbReference type="ChEBI" id="CHEBI:18420"/>
    </cofactor>
</comment>
<accession>A0A6C0FA21</accession>
<evidence type="ECO:0000256" key="12">
    <source>
        <dbReference type="ARBA" id="ARBA00022801"/>
    </source>
</evidence>
<keyword evidence="12" id="KW-0378">Hydrolase</keyword>
<comment type="cofactor">
    <cofactor evidence="2">
        <name>Mn(2+)</name>
        <dbReference type="ChEBI" id="CHEBI:29035"/>
    </cofactor>
</comment>
<dbReference type="PANTHER" id="PTHR10954">
    <property type="entry name" value="RIBONUCLEASE H2 SUBUNIT A"/>
    <property type="match status" value="1"/>
</dbReference>
<keyword evidence="10" id="KW-0479">Metal-binding</keyword>
<dbReference type="InterPro" id="IPR001352">
    <property type="entry name" value="RNase_HII/HIII"/>
</dbReference>
<keyword evidence="11" id="KW-0255">Endonuclease</keyword>
<evidence type="ECO:0000256" key="4">
    <source>
        <dbReference type="ARBA" id="ARBA00004496"/>
    </source>
</evidence>
<dbReference type="SUPFAM" id="SSF53098">
    <property type="entry name" value="Ribonuclease H-like"/>
    <property type="match status" value="1"/>
</dbReference>
<sequence length="218" mass="25057">MLRRAMLNTFYNKNLLEAGIDEAGRGPLFGRVYTAAVIIPNDDTFKKDFIKDSKKLSKKKREFAYDFIINNAVDYAISYKEASEIDYNNIYNSTFDCMHNSLDNLIVKPDFLLVDGSEFQLYMHNDEIVPYRCFVKGDGLYASIAAASILAKVSHDKYIEEMCKKTPLLDEFYGLSSNMGYGTKIHMNGIKQYGISPWHRKSFSPCKNIKINKKFKNN</sequence>
<comment type="subcellular location">
    <subcellularLocation>
        <location evidence="4">Cytoplasm</location>
    </subcellularLocation>
</comment>
<dbReference type="InterPro" id="IPR024567">
    <property type="entry name" value="RNase_HII/HIII_dom"/>
</dbReference>
<dbReference type="PROSITE" id="PS51975">
    <property type="entry name" value="RNASE_H_2"/>
    <property type="match status" value="1"/>
</dbReference>
<dbReference type="InterPro" id="IPR022898">
    <property type="entry name" value="RNase_HII"/>
</dbReference>
<dbReference type="GO" id="GO:0046872">
    <property type="term" value="F:metal ion binding"/>
    <property type="evidence" value="ECO:0007669"/>
    <property type="project" value="UniProtKB-KW"/>
</dbReference>
<dbReference type="CDD" id="cd07182">
    <property type="entry name" value="RNase_HII_bacteria_HII_like"/>
    <property type="match status" value="1"/>
</dbReference>
<evidence type="ECO:0000256" key="6">
    <source>
        <dbReference type="ARBA" id="ARBA00012180"/>
    </source>
</evidence>
<comment type="similarity">
    <text evidence="5">Belongs to the RNase HII family.</text>
</comment>
<evidence type="ECO:0000313" key="15">
    <source>
        <dbReference type="EMBL" id="QHT37701.1"/>
    </source>
</evidence>
<proteinExistence type="inferred from homology"/>
<dbReference type="PANTHER" id="PTHR10954:SF18">
    <property type="entry name" value="RIBONUCLEASE HII"/>
    <property type="match status" value="1"/>
</dbReference>
<dbReference type="InterPro" id="IPR012337">
    <property type="entry name" value="RNaseH-like_sf"/>
</dbReference>
<dbReference type="EMBL" id="MN738806">
    <property type="protein sequence ID" value="QHT37701.1"/>
    <property type="molecule type" value="Genomic_DNA"/>
</dbReference>
<evidence type="ECO:0000256" key="5">
    <source>
        <dbReference type="ARBA" id="ARBA00007383"/>
    </source>
</evidence>
<comment type="catalytic activity">
    <reaction evidence="1">
        <text>Endonucleolytic cleavage to 5'-phosphomonoester.</text>
        <dbReference type="EC" id="3.1.26.4"/>
    </reaction>
</comment>
<evidence type="ECO:0000256" key="8">
    <source>
        <dbReference type="ARBA" id="ARBA00022490"/>
    </source>
</evidence>
<name>A0A6C0FA21_9ZZZZ</name>
<evidence type="ECO:0000256" key="10">
    <source>
        <dbReference type="ARBA" id="ARBA00022723"/>
    </source>
</evidence>
<dbReference type="GO" id="GO:0006298">
    <property type="term" value="P:mismatch repair"/>
    <property type="evidence" value="ECO:0007669"/>
    <property type="project" value="TreeGrafter"/>
</dbReference>
<evidence type="ECO:0000256" key="13">
    <source>
        <dbReference type="ARBA" id="ARBA00023211"/>
    </source>
</evidence>
<evidence type="ECO:0000256" key="9">
    <source>
        <dbReference type="ARBA" id="ARBA00022722"/>
    </source>
</evidence>
<protein>
    <recommendedName>
        <fullName evidence="7">Ribonuclease HII</fullName>
        <ecNumber evidence="6">3.1.26.4</ecNumber>
    </recommendedName>
</protein>
<dbReference type="AlphaFoldDB" id="A0A6C0FA21"/>
<keyword evidence="8" id="KW-0963">Cytoplasm</keyword>
<dbReference type="GO" id="GO:0032299">
    <property type="term" value="C:ribonuclease H2 complex"/>
    <property type="evidence" value="ECO:0007669"/>
    <property type="project" value="TreeGrafter"/>
</dbReference>
<dbReference type="EC" id="3.1.26.4" evidence="6"/>
<evidence type="ECO:0000256" key="11">
    <source>
        <dbReference type="ARBA" id="ARBA00022759"/>
    </source>
</evidence>
<evidence type="ECO:0000256" key="2">
    <source>
        <dbReference type="ARBA" id="ARBA00001936"/>
    </source>
</evidence>
<keyword evidence="9" id="KW-0540">Nuclease</keyword>
<evidence type="ECO:0000256" key="3">
    <source>
        <dbReference type="ARBA" id="ARBA00001946"/>
    </source>
</evidence>
<evidence type="ECO:0000256" key="1">
    <source>
        <dbReference type="ARBA" id="ARBA00000077"/>
    </source>
</evidence>
<dbReference type="GO" id="GO:0043137">
    <property type="term" value="P:DNA replication, removal of RNA primer"/>
    <property type="evidence" value="ECO:0007669"/>
    <property type="project" value="TreeGrafter"/>
</dbReference>
<evidence type="ECO:0000256" key="7">
    <source>
        <dbReference type="ARBA" id="ARBA00019179"/>
    </source>
</evidence>
<dbReference type="GO" id="GO:0003723">
    <property type="term" value="F:RNA binding"/>
    <property type="evidence" value="ECO:0007669"/>
    <property type="project" value="InterPro"/>
</dbReference>
<keyword evidence="13" id="KW-0464">Manganese</keyword>